<gene>
    <name evidence="2" type="ORF">MEUPH1_LOCUS30348</name>
</gene>
<accession>A0AAV0YCW7</accession>
<dbReference type="AlphaFoldDB" id="A0AAV0YCW7"/>
<organism evidence="2 3">
    <name type="scientific">Macrosiphum euphorbiae</name>
    <name type="common">potato aphid</name>
    <dbReference type="NCBI Taxonomy" id="13131"/>
    <lineage>
        <taxon>Eukaryota</taxon>
        <taxon>Metazoa</taxon>
        <taxon>Ecdysozoa</taxon>
        <taxon>Arthropoda</taxon>
        <taxon>Hexapoda</taxon>
        <taxon>Insecta</taxon>
        <taxon>Pterygota</taxon>
        <taxon>Neoptera</taxon>
        <taxon>Paraneoptera</taxon>
        <taxon>Hemiptera</taxon>
        <taxon>Sternorrhyncha</taxon>
        <taxon>Aphidomorpha</taxon>
        <taxon>Aphidoidea</taxon>
        <taxon>Aphididae</taxon>
        <taxon>Macrosiphini</taxon>
        <taxon>Macrosiphum</taxon>
    </lineage>
</organism>
<sequence length="73" mass="8219">MEASSPHKHANFTSKGHEKAIDGTRQTDESNSNKNTHNGRCNTRGKRHRCYNESDGTNVLDDGHERPKHTAFT</sequence>
<evidence type="ECO:0000256" key="1">
    <source>
        <dbReference type="SAM" id="MobiDB-lite"/>
    </source>
</evidence>
<name>A0AAV0YCW7_9HEMI</name>
<protein>
    <submittedName>
        <fullName evidence="2">Uncharacterized protein</fullName>
    </submittedName>
</protein>
<dbReference type="Proteomes" id="UP001160148">
    <property type="component" value="Unassembled WGS sequence"/>
</dbReference>
<evidence type="ECO:0000313" key="3">
    <source>
        <dbReference type="Proteomes" id="UP001160148"/>
    </source>
</evidence>
<dbReference type="EMBL" id="CARXXK010001628">
    <property type="protein sequence ID" value="CAI6377036.1"/>
    <property type="molecule type" value="Genomic_DNA"/>
</dbReference>
<reference evidence="2 3" key="1">
    <citation type="submission" date="2023-01" db="EMBL/GenBank/DDBJ databases">
        <authorList>
            <person name="Whitehead M."/>
        </authorList>
    </citation>
    <scope>NUCLEOTIDE SEQUENCE [LARGE SCALE GENOMIC DNA]</scope>
</reference>
<proteinExistence type="predicted"/>
<feature type="compositionally biased region" description="Polar residues" evidence="1">
    <location>
        <begin position="29"/>
        <end position="41"/>
    </location>
</feature>
<feature type="region of interest" description="Disordered" evidence="1">
    <location>
        <begin position="1"/>
        <end position="73"/>
    </location>
</feature>
<evidence type="ECO:0000313" key="2">
    <source>
        <dbReference type="EMBL" id="CAI6377036.1"/>
    </source>
</evidence>
<feature type="compositionally biased region" description="Basic and acidic residues" evidence="1">
    <location>
        <begin position="15"/>
        <end position="28"/>
    </location>
</feature>
<keyword evidence="3" id="KW-1185">Reference proteome</keyword>
<comment type="caution">
    <text evidence="2">The sequence shown here is derived from an EMBL/GenBank/DDBJ whole genome shotgun (WGS) entry which is preliminary data.</text>
</comment>
<feature type="compositionally biased region" description="Basic residues" evidence="1">
    <location>
        <begin position="1"/>
        <end position="10"/>
    </location>
</feature>